<proteinExistence type="predicted"/>
<dbReference type="RefSeq" id="WP_138052886.1">
    <property type="nucleotide sequence ID" value="NZ_VAWE01000001.1"/>
</dbReference>
<dbReference type="AlphaFoldDB" id="A0A5R9E254"/>
<name>A0A5R9E254_9ACTN</name>
<protein>
    <submittedName>
        <fullName evidence="1">Uncharacterized protein</fullName>
    </submittedName>
</protein>
<dbReference type="Proteomes" id="UP000305921">
    <property type="component" value="Unassembled WGS sequence"/>
</dbReference>
<organism evidence="1 2">
    <name type="scientific">Streptomyces marianii</name>
    <dbReference type="NCBI Taxonomy" id="1817406"/>
    <lineage>
        <taxon>Bacteria</taxon>
        <taxon>Bacillati</taxon>
        <taxon>Actinomycetota</taxon>
        <taxon>Actinomycetes</taxon>
        <taxon>Kitasatosporales</taxon>
        <taxon>Streptomycetaceae</taxon>
        <taxon>Streptomyces</taxon>
    </lineage>
</organism>
<comment type="caution">
    <text evidence="1">The sequence shown here is derived from an EMBL/GenBank/DDBJ whole genome shotgun (WGS) entry which is preliminary data.</text>
</comment>
<reference evidence="1 2" key="1">
    <citation type="submission" date="2019-05" db="EMBL/GenBank/DDBJ databases">
        <title>Streptomyces marianii sp. nov., a novel marine actinomycete from southern coast of India.</title>
        <authorList>
            <person name="Iniyan A.M."/>
            <person name="Wink J."/>
            <person name="Ramprasad E."/>
            <person name="Ramana C.V."/>
            <person name="Bunk B."/>
            <person name="Sproer C."/>
            <person name="Joseph F.-J.R.S."/>
            <person name="Vincent S.G.P."/>
        </authorList>
    </citation>
    <scope>NUCLEOTIDE SEQUENCE [LARGE SCALE GENOMIC DNA]</scope>
    <source>
        <strain evidence="1 2">ICN19</strain>
    </source>
</reference>
<evidence type="ECO:0000313" key="2">
    <source>
        <dbReference type="Proteomes" id="UP000305921"/>
    </source>
</evidence>
<accession>A0A5R9E254</accession>
<gene>
    <name evidence="1" type="ORF">FEF34_10205</name>
</gene>
<sequence>MDKLRPRFVLSRPHGSARHRALERGETVRERTMGMVAIYTPVRVKPRYWTSQTLLGSVIHIATGRGLLTQGTVATHGQIDVEPYCNGHLEWPRALSSPADYPERRLCQLCLDKAHASESPELSPALLPLRTITVHITTT</sequence>
<keyword evidence="2" id="KW-1185">Reference proteome</keyword>
<dbReference type="EMBL" id="VAWE01000001">
    <property type="protein sequence ID" value="TLQ43467.1"/>
    <property type="molecule type" value="Genomic_DNA"/>
</dbReference>
<evidence type="ECO:0000313" key="1">
    <source>
        <dbReference type="EMBL" id="TLQ43467.1"/>
    </source>
</evidence>